<dbReference type="InterPro" id="IPR044839">
    <property type="entry name" value="NDR1-like"/>
</dbReference>
<keyword evidence="4" id="KW-0812">Transmembrane</keyword>
<protein>
    <submittedName>
        <fullName evidence="5">Late embryogenesis abundant protein</fullName>
    </submittedName>
</protein>
<dbReference type="OrthoDB" id="1894389at2759"/>
<keyword evidence="6" id="KW-1185">Reference proteome</keyword>
<gene>
    <name evidence="5" type="ORF">FCM35_KLT14968</name>
</gene>
<dbReference type="EMBL" id="SWLB01000028">
    <property type="protein sequence ID" value="KAF3320834.1"/>
    <property type="molecule type" value="Genomic_DNA"/>
</dbReference>
<dbReference type="PANTHER" id="PTHR31234">
    <property type="entry name" value="LATE EMBRYOGENESIS ABUNDANT (LEA) HYDROXYPROLINE-RICH GLYCOPROTEIN FAMILY"/>
    <property type="match status" value="1"/>
</dbReference>
<evidence type="ECO:0000256" key="2">
    <source>
        <dbReference type="ARBA" id="ARBA00023136"/>
    </source>
</evidence>
<keyword evidence="2 4" id="KW-0472">Membrane</keyword>
<accession>A0A833VDJ3</accession>
<dbReference type="PANTHER" id="PTHR31234:SF65">
    <property type="entry name" value="LATE EMBRYOGENESIS ABUNDANT PROTEIN, LEA_2 SUBGROUP"/>
    <property type="match status" value="1"/>
</dbReference>
<evidence type="ECO:0000313" key="6">
    <source>
        <dbReference type="Proteomes" id="UP000623129"/>
    </source>
</evidence>
<reference evidence="5" key="1">
    <citation type="submission" date="2020-01" db="EMBL/GenBank/DDBJ databases">
        <title>Genome sequence of Kobresia littledalei, the first chromosome-level genome in the family Cyperaceae.</title>
        <authorList>
            <person name="Qu G."/>
        </authorList>
    </citation>
    <scope>NUCLEOTIDE SEQUENCE</scope>
    <source>
        <strain evidence="5">C.B.Clarke</strain>
        <tissue evidence="5">Leaf</tissue>
    </source>
</reference>
<dbReference type="AlphaFoldDB" id="A0A833VDJ3"/>
<feature type="transmembrane region" description="Helical" evidence="4">
    <location>
        <begin position="39"/>
        <end position="62"/>
    </location>
</feature>
<dbReference type="GO" id="GO:0098542">
    <property type="term" value="P:defense response to other organism"/>
    <property type="evidence" value="ECO:0007669"/>
    <property type="project" value="InterPro"/>
</dbReference>
<evidence type="ECO:0000313" key="5">
    <source>
        <dbReference type="EMBL" id="KAF3320834.1"/>
    </source>
</evidence>
<name>A0A833VDJ3_9POAL</name>
<dbReference type="GO" id="GO:0016020">
    <property type="term" value="C:membrane"/>
    <property type="evidence" value="ECO:0007669"/>
    <property type="project" value="UniProtKB-SubCell"/>
</dbReference>
<dbReference type="Proteomes" id="UP000623129">
    <property type="component" value="Unassembled WGS sequence"/>
</dbReference>
<feature type="region of interest" description="Disordered" evidence="3">
    <location>
        <begin position="1"/>
        <end position="27"/>
    </location>
</feature>
<comment type="subcellular location">
    <subcellularLocation>
        <location evidence="1">Membrane</location>
    </subcellularLocation>
</comment>
<organism evidence="5 6">
    <name type="scientific">Carex littledalei</name>
    <dbReference type="NCBI Taxonomy" id="544730"/>
    <lineage>
        <taxon>Eukaryota</taxon>
        <taxon>Viridiplantae</taxon>
        <taxon>Streptophyta</taxon>
        <taxon>Embryophyta</taxon>
        <taxon>Tracheophyta</taxon>
        <taxon>Spermatophyta</taxon>
        <taxon>Magnoliopsida</taxon>
        <taxon>Liliopsida</taxon>
        <taxon>Poales</taxon>
        <taxon>Cyperaceae</taxon>
        <taxon>Cyperoideae</taxon>
        <taxon>Cariceae</taxon>
        <taxon>Carex</taxon>
        <taxon>Carex subgen. Euthyceras</taxon>
    </lineage>
</organism>
<proteinExistence type="predicted"/>
<comment type="caution">
    <text evidence="5">The sequence shown here is derived from an EMBL/GenBank/DDBJ whole genome shotgun (WGS) entry which is preliminary data.</text>
</comment>
<keyword evidence="4" id="KW-1133">Transmembrane helix</keyword>
<evidence type="ECO:0000256" key="4">
    <source>
        <dbReference type="SAM" id="Phobius"/>
    </source>
</evidence>
<sequence>MQENDKAEAPVQEEAVPPNTDQEQLITPKRKPKTHCKCFKIFSCILLIIIILLIAVFLFFALHIFKKRPIHVDASNATLKNLSYSITPIMLNVIMGVNISIENPNYAGFKYESTNMTFFYHGNETGMSPWPAGVVKLRSTKKLHNTLYINATNMINSPLILLPELIRGRLPLSSRTYMVGKVTLFNYIKIHTTVLATCNITVNLINRNTSAVCKSDVKIF</sequence>
<evidence type="ECO:0000256" key="3">
    <source>
        <dbReference type="SAM" id="MobiDB-lite"/>
    </source>
</evidence>
<evidence type="ECO:0000256" key="1">
    <source>
        <dbReference type="ARBA" id="ARBA00004370"/>
    </source>
</evidence>